<keyword evidence="2" id="KW-1185">Reference proteome</keyword>
<sequence length="145" mass="17156">MDENNEDYKKEIKKMCQKLQTFLKENKANFTIKYDSERVDKNYTVVLFDTEKGESICSGDTDSIDIVENEIMKTLNAKIDFTKINQLFYEVKAKFLTTKTNYFIVGIYQTKDSLDYRISIFGEMINIRETFSSLEELERFIKNND</sequence>
<organism evidence="1 2">
    <name type="scientific">Listeria marthii FSL S4-120</name>
    <dbReference type="NCBI Taxonomy" id="702457"/>
    <lineage>
        <taxon>Bacteria</taxon>
        <taxon>Bacillati</taxon>
        <taxon>Bacillota</taxon>
        <taxon>Bacilli</taxon>
        <taxon>Bacillales</taxon>
        <taxon>Listeriaceae</taxon>
        <taxon>Listeria</taxon>
    </lineage>
</organism>
<gene>
    <name evidence="1" type="ORF">NT05LM_2813</name>
</gene>
<evidence type="ECO:0000313" key="2">
    <source>
        <dbReference type="Proteomes" id="UP000003412"/>
    </source>
</evidence>
<dbReference type="EMBL" id="ADXF01000915">
    <property type="protein sequence ID" value="EFR86760.1"/>
    <property type="molecule type" value="Genomic_DNA"/>
</dbReference>
<accession>A0ABP2JXC7</accession>
<comment type="caution">
    <text evidence="1">The sequence shown here is derived from an EMBL/GenBank/DDBJ whole genome shotgun (WGS) entry which is preliminary data.</text>
</comment>
<proteinExistence type="predicted"/>
<name>A0ABP2JXC7_9LIST</name>
<reference evidence="1 2" key="1">
    <citation type="journal article" date="2010" name="Microbiol. Resour. Announc.">
        <title>Comparative genomics of the bacterial genus Listeria: Genome evolution is characterized by limited gene acquisition and limited gene loss.</title>
        <authorList>
            <person name="den Bakker H.C."/>
            <person name="Cummings C.A."/>
            <person name="Ferreira V."/>
            <person name="Vatta P."/>
            <person name="Orsi R.H."/>
            <person name="Degoricija L."/>
            <person name="Barker M."/>
            <person name="Petrauskene O."/>
            <person name="Furtado M.R."/>
            <person name="Wiedmann M."/>
        </authorList>
    </citation>
    <scope>NUCLEOTIDE SEQUENCE [LARGE SCALE GENOMIC DNA]</scope>
    <source>
        <strain evidence="1 2">FSL S4-120</strain>
    </source>
</reference>
<evidence type="ECO:0000313" key="1">
    <source>
        <dbReference type="EMBL" id="EFR86760.1"/>
    </source>
</evidence>
<protein>
    <submittedName>
        <fullName evidence="1">Uncharacterized protein</fullName>
    </submittedName>
</protein>
<dbReference type="Proteomes" id="UP000003412">
    <property type="component" value="Chromosome"/>
</dbReference>